<dbReference type="OrthoDB" id="1939000at2759"/>
<dbReference type="Proteomes" id="UP000321393">
    <property type="component" value="Unassembled WGS sequence"/>
</dbReference>
<evidence type="ECO:0000313" key="3">
    <source>
        <dbReference type="EMBL" id="KAA0060138.1"/>
    </source>
</evidence>
<reference evidence="3 4" key="1">
    <citation type="submission" date="2019-08" db="EMBL/GenBank/DDBJ databases">
        <title>Draft genome sequences of two oriental melons (Cucumis melo L. var makuwa).</title>
        <authorList>
            <person name="Kwon S.-Y."/>
        </authorList>
    </citation>
    <scope>NUCLEOTIDE SEQUENCE [LARGE SCALE GENOMIC DNA]</scope>
    <source>
        <strain evidence="4">cv. SW 3</strain>
        <tissue evidence="3">Leaf</tissue>
    </source>
</reference>
<feature type="domain" description="Retrotransposon gag" evidence="2">
    <location>
        <begin position="203"/>
        <end position="298"/>
    </location>
</feature>
<feature type="compositionally biased region" description="Low complexity" evidence="1">
    <location>
        <begin position="337"/>
        <end position="355"/>
    </location>
</feature>
<comment type="caution">
    <text evidence="3">The sequence shown here is derived from an EMBL/GenBank/DDBJ whole genome shotgun (WGS) entry which is preliminary data.</text>
</comment>
<dbReference type="AlphaFoldDB" id="A0A5A7UY20"/>
<evidence type="ECO:0000259" key="2">
    <source>
        <dbReference type="Pfam" id="PF03732"/>
    </source>
</evidence>
<gene>
    <name evidence="3" type="ORF">E6C27_scaffold39G00590</name>
</gene>
<evidence type="ECO:0000256" key="1">
    <source>
        <dbReference type="SAM" id="MobiDB-lite"/>
    </source>
</evidence>
<protein>
    <recommendedName>
        <fullName evidence="2">Retrotransposon gag domain-containing protein</fullName>
    </recommendedName>
</protein>
<name>A0A5A7UY20_CUCMM</name>
<dbReference type="InterPro" id="IPR005162">
    <property type="entry name" value="Retrotrans_gag_dom"/>
</dbReference>
<proteinExistence type="predicted"/>
<accession>A0A5A7UY20</accession>
<sequence>MSSTNPSGKAQKDRLVELKEQMLYLVEVPDSIRYLESRLDEISEKTDTIDTVAGCVEGLPIQELLTRVDILETNISVGRTVNYERGDSLSGFAAHMEERVNELDNSQKTLLEMINGMSEDFRVTLDVVRNEIADVNARLNLTMRAMANQAPAGGAISVSRVKIPEPKPFCGVRDPKALENYIFDLEQYFKATNTVTEEAKVTLAMMHLSEDAKLWWRSRYLDIQEGRCTIDTWDALKKELCLQFFPENVEILARRKLRDLKHTSKIREYVKQFTGLMLDIRDMSEKDKVFCFVEWLKPWARAKLYEQRVQNLTSAYAAAERLFDLTSDSQDVRRHQSSSPGRNRNSRPSSPKAVE</sequence>
<dbReference type="EMBL" id="SSTE01005744">
    <property type="protein sequence ID" value="KAA0060138.1"/>
    <property type="molecule type" value="Genomic_DNA"/>
</dbReference>
<dbReference type="Pfam" id="PF03732">
    <property type="entry name" value="Retrotrans_gag"/>
    <property type="match status" value="1"/>
</dbReference>
<evidence type="ECO:0000313" key="4">
    <source>
        <dbReference type="Proteomes" id="UP000321393"/>
    </source>
</evidence>
<organism evidence="3 4">
    <name type="scientific">Cucumis melo var. makuwa</name>
    <name type="common">Oriental melon</name>
    <dbReference type="NCBI Taxonomy" id="1194695"/>
    <lineage>
        <taxon>Eukaryota</taxon>
        <taxon>Viridiplantae</taxon>
        <taxon>Streptophyta</taxon>
        <taxon>Embryophyta</taxon>
        <taxon>Tracheophyta</taxon>
        <taxon>Spermatophyta</taxon>
        <taxon>Magnoliopsida</taxon>
        <taxon>eudicotyledons</taxon>
        <taxon>Gunneridae</taxon>
        <taxon>Pentapetalae</taxon>
        <taxon>rosids</taxon>
        <taxon>fabids</taxon>
        <taxon>Cucurbitales</taxon>
        <taxon>Cucurbitaceae</taxon>
        <taxon>Benincaseae</taxon>
        <taxon>Cucumis</taxon>
    </lineage>
</organism>
<feature type="region of interest" description="Disordered" evidence="1">
    <location>
        <begin position="328"/>
        <end position="355"/>
    </location>
</feature>